<dbReference type="InterPro" id="IPR013783">
    <property type="entry name" value="Ig-like_fold"/>
</dbReference>
<reference evidence="4 5" key="2">
    <citation type="submission" date="2020-08" db="EMBL/GenBank/DDBJ databases">
        <title>Listeria ohnekaius sp. nov. and Listeria portnoyii sp. nov. isolated from non-agricultural and natural environments.</title>
        <authorList>
            <person name="Weller D."/>
            <person name="Belias A.M."/>
            <person name="Liao J."/>
            <person name="Guo S."/>
            <person name="Orsi R.H."/>
            <person name="Wiedmann M."/>
        </authorList>
    </citation>
    <scope>NUCLEOTIDE SEQUENCE [LARGE SCALE GENOMIC DNA]</scope>
    <source>
        <strain evidence="4 5">FSL W9-0585</strain>
    </source>
</reference>
<dbReference type="Pfam" id="PF20622">
    <property type="entry name" value="Big_15"/>
    <property type="match status" value="5"/>
</dbReference>
<dbReference type="Gene3D" id="2.60.40.10">
    <property type="entry name" value="Immunoglobulins"/>
    <property type="match status" value="3"/>
</dbReference>
<dbReference type="Pfam" id="PF16403">
    <property type="entry name" value="Bact_surface_Ig-like"/>
    <property type="match status" value="3"/>
</dbReference>
<feature type="domain" description="Bacterial Ig" evidence="3">
    <location>
        <begin position="723"/>
        <end position="803"/>
    </location>
</feature>
<evidence type="ECO:0000256" key="1">
    <source>
        <dbReference type="SAM" id="SignalP"/>
    </source>
</evidence>
<evidence type="ECO:0000259" key="2">
    <source>
        <dbReference type="Pfam" id="PF16403"/>
    </source>
</evidence>
<dbReference type="AlphaFoldDB" id="A0A7W1T7G0"/>
<feature type="domain" description="Bacterial Ig" evidence="3">
    <location>
        <begin position="635"/>
        <end position="715"/>
    </location>
</feature>
<organism evidence="4 5">
    <name type="scientific">Listeria rustica</name>
    <dbReference type="NCBI Taxonomy" id="2713503"/>
    <lineage>
        <taxon>Bacteria</taxon>
        <taxon>Bacillati</taxon>
        <taxon>Bacillota</taxon>
        <taxon>Bacilli</taxon>
        <taxon>Bacillales</taxon>
        <taxon>Listeriaceae</taxon>
        <taxon>Listeria</taxon>
    </lineage>
</organism>
<feature type="domain" description="Pesticidal crystal protein Cry22Aa Ig-like" evidence="2">
    <location>
        <begin position="471"/>
        <end position="541"/>
    </location>
</feature>
<comment type="caution">
    <text evidence="4">The sequence shown here is derived from an EMBL/GenBank/DDBJ whole genome shotgun (WGS) entry which is preliminary data.</text>
</comment>
<dbReference type="InterPro" id="IPR032179">
    <property type="entry name" value="Cry22Aa_Ig-like"/>
</dbReference>
<feature type="domain" description="Bacterial Ig" evidence="3">
    <location>
        <begin position="897"/>
        <end position="978"/>
    </location>
</feature>
<proteinExistence type="predicted"/>
<feature type="signal peptide" evidence="1">
    <location>
        <begin position="1"/>
        <end position="34"/>
    </location>
</feature>
<feature type="domain" description="Bacterial Ig" evidence="3">
    <location>
        <begin position="811"/>
        <end position="893"/>
    </location>
</feature>
<feature type="chain" id="PRO_5030874670" evidence="1">
    <location>
        <begin position="35"/>
        <end position="979"/>
    </location>
</feature>
<feature type="domain" description="Pesticidal crystal protein Cry22Aa Ig-like" evidence="2">
    <location>
        <begin position="315"/>
        <end position="385"/>
    </location>
</feature>
<gene>
    <name evidence="4" type="ORF">HPK16_10400</name>
</gene>
<accession>A0A7W1T7G0</accession>
<dbReference type="Proteomes" id="UP000548787">
    <property type="component" value="Unassembled WGS sequence"/>
</dbReference>
<sequence length="979" mass="102154">MTKRNVLKKTGVALLTTAVVSSQLIATVPYNVFAAENVQATQQVQAISQNIVQNPEFNTSANWTGWNHLAGYNPGQSFNGFTFNANGSVNISPTTTGSGGRQKKYYLQQAMTTVSGVTYEIKAVTNNVAITTTDGDVHSPTASVTNVPVTNGRFTAQSSQTTINMTTAPYGTGITSASVSGLSITPIAYDKPTLDANYTTDNVLTGTATPGTKVFAWPINAAAQGYMTDSEQMLAITMAQNPDKYLVTVDPSGHYSIPLPSPLAAGTEFYVAYGSVTDGTSTLIDTIPETEDKYDWNLMSNYVTTVAKSNEKPVIAGAANKSIQAGTAFDVKAGVTATDTEDGNLTSAITVSGTVNSNVAGTYPITYSVTDSDGNVTTKSITITVTSNEKPVISGAANKSIKAGTAFDAKAGVTATDKEDGSLTSAITVSGTVNSNVPGSYPITYTVKDSDGNTTTKSITITVTSNEKPVISGAANKTIDQGTAFNAKTGVTATDTEDGNLTSAITVSGSVDSNVPGTYPLTYSVKDSDGNTTTKSITITVKAAATQGTVTTNDFTINKDSYITGTYTGDVSKMSVIVNGKKLTTVNTSGSPFKYYAGRNVTGVNDVVEVVVYDATGKELDRSTVTVKKEINTQGTITAGAFVIGKDGYVKGNLTGDIAKISMIVNGKEFSRVDKAAGAYQYYAGGKILTENDDVTMVAYDAQGKELSRANVAVSKNDAPEVGTITANTFTIGKDGYVTGTFTGKAARLGLIINGTALSRIDVASSPFKYYVGSKIASTNDAVTAVIYDAKGREMDRVNVNVEKAAPVTSGTIAAGSFQVGGTDSYIHGTSTGDVVKVRMMVNGETISQRAVNADGSYDYYARPSITSVNDDVYMVGFDATGKELSRVKVALTAAKGTVAASPYTVGGADKYLHGTATGDVVKVQVFINGTLDSLAVVKADGTFQYYLNNKVTSTNDKLEIVGLSNNGQELDRQAVTLN</sequence>
<dbReference type="PANTHER" id="PTHR24273">
    <property type="entry name" value="FI04643P-RELATED"/>
    <property type="match status" value="1"/>
</dbReference>
<dbReference type="PANTHER" id="PTHR24273:SF32">
    <property type="entry name" value="HYALIN"/>
    <property type="match status" value="1"/>
</dbReference>
<dbReference type="InterPro" id="IPR046746">
    <property type="entry name" value="Big_15"/>
</dbReference>
<evidence type="ECO:0000313" key="4">
    <source>
        <dbReference type="EMBL" id="MBA3926751.1"/>
    </source>
</evidence>
<keyword evidence="1" id="KW-0732">Signal</keyword>
<keyword evidence="5" id="KW-1185">Reference proteome</keyword>
<dbReference type="EMBL" id="JABJVM010000010">
    <property type="protein sequence ID" value="MBA3926751.1"/>
    <property type="molecule type" value="Genomic_DNA"/>
</dbReference>
<feature type="domain" description="Pesticidal crystal protein Cry22Aa Ig-like" evidence="2">
    <location>
        <begin position="393"/>
        <end position="463"/>
    </location>
</feature>
<reference evidence="4 5" key="1">
    <citation type="submission" date="2020-05" db="EMBL/GenBank/DDBJ databases">
        <authorList>
            <person name="Carlin C.R."/>
        </authorList>
    </citation>
    <scope>NUCLEOTIDE SEQUENCE [LARGE SCALE GENOMIC DNA]</scope>
    <source>
        <strain evidence="4 5">FSL W9-0585</strain>
    </source>
</reference>
<name>A0A7W1T7G0_9LIST</name>
<evidence type="ECO:0000313" key="5">
    <source>
        <dbReference type="Proteomes" id="UP000548787"/>
    </source>
</evidence>
<feature type="domain" description="Bacterial Ig" evidence="3">
    <location>
        <begin position="548"/>
        <end position="629"/>
    </location>
</feature>
<evidence type="ECO:0000259" key="3">
    <source>
        <dbReference type="Pfam" id="PF20622"/>
    </source>
</evidence>
<protein>
    <submittedName>
        <fullName evidence="4">DUF5011 domain-containing protein</fullName>
    </submittedName>
</protein>
<dbReference type="RefSeq" id="WP_181676898.1">
    <property type="nucleotide sequence ID" value="NZ_JABJVM010000010.1"/>
</dbReference>